<feature type="region of interest" description="Disordered" evidence="2">
    <location>
        <begin position="80"/>
        <end position="107"/>
    </location>
</feature>
<feature type="region of interest" description="Disordered" evidence="2">
    <location>
        <begin position="238"/>
        <end position="258"/>
    </location>
</feature>
<proteinExistence type="inferred from homology"/>
<evidence type="ECO:0000259" key="3">
    <source>
        <dbReference type="Pfam" id="PF02338"/>
    </source>
</evidence>
<reference evidence="4" key="2">
    <citation type="submission" date="2018-05" db="EMBL/GenBank/DDBJ databases">
        <title>OpunRS2 (Oryza punctata Reference Sequence Version 2).</title>
        <authorList>
            <person name="Zhang J."/>
            <person name="Kudrna D."/>
            <person name="Lee S."/>
            <person name="Talag J."/>
            <person name="Welchert J."/>
            <person name="Wing R.A."/>
        </authorList>
    </citation>
    <scope>NUCLEOTIDE SEQUENCE [LARGE SCALE GENOMIC DNA]</scope>
</reference>
<feature type="domain" description="OTU" evidence="3">
    <location>
        <begin position="143"/>
        <end position="222"/>
    </location>
</feature>
<dbReference type="InterPro" id="IPR003323">
    <property type="entry name" value="OTU_dom"/>
</dbReference>
<accession>A0A0E0KLV6</accession>
<dbReference type="SUPFAM" id="SSF54001">
    <property type="entry name" value="Cysteine proteinases"/>
    <property type="match status" value="1"/>
</dbReference>
<reference evidence="4" key="1">
    <citation type="submission" date="2015-04" db="UniProtKB">
        <authorList>
            <consortium name="EnsemblPlants"/>
        </authorList>
    </citation>
    <scope>IDENTIFICATION</scope>
</reference>
<evidence type="ECO:0000256" key="1">
    <source>
        <dbReference type="ARBA" id="ARBA00010407"/>
    </source>
</evidence>
<dbReference type="STRING" id="4537.A0A0E0KLV6"/>
<comment type="similarity">
    <text evidence="1">Belongs to the peptidase C85 family.</text>
</comment>
<keyword evidence="5" id="KW-1185">Reference proteome</keyword>
<dbReference type="Gramene" id="OPUNC03G38830.3">
    <property type="protein sequence ID" value="OPUNC03G38830.3"/>
    <property type="gene ID" value="OPUNC03G38830"/>
</dbReference>
<dbReference type="InterPro" id="IPR050704">
    <property type="entry name" value="Peptidase_C85-like"/>
</dbReference>
<dbReference type="AlphaFoldDB" id="A0A0E0KLV6"/>
<sequence length="258" mass="28694">MVVYEQDPDVFRWSLHLLLPPAAALHYQRTSSVDNDEMIAHALQEELSNLASAEASAPSSQSQSLSSSCVLTQRWLHLPPSAPPLKEDEQDDAPPPAAPFTSSSTPGDNTISAHDCLIDFVDDFSALDGQVGKRLYDMIPIPFRALSDQFYRTTEHHRFVRQQIVKQLESYPEIYAGYVPMDYREYLKKMIKNGEWGDHVTLQAAADSYGVKIFILTSFRDTCYIEILPVVQKSERGSVGGGGRCAGGRTPARSGRPF</sequence>
<dbReference type="PANTHER" id="PTHR12419">
    <property type="entry name" value="OTU DOMAIN CONTAINING PROTEIN"/>
    <property type="match status" value="1"/>
</dbReference>
<dbReference type="InterPro" id="IPR038765">
    <property type="entry name" value="Papain-like_cys_pep_sf"/>
</dbReference>
<dbReference type="GO" id="GO:0004843">
    <property type="term" value="F:cysteine-type deubiquitinase activity"/>
    <property type="evidence" value="ECO:0007669"/>
    <property type="project" value="TreeGrafter"/>
</dbReference>
<dbReference type="GO" id="GO:0016579">
    <property type="term" value="P:protein deubiquitination"/>
    <property type="evidence" value="ECO:0007669"/>
    <property type="project" value="TreeGrafter"/>
</dbReference>
<organism evidence="4">
    <name type="scientific">Oryza punctata</name>
    <name type="common">Red rice</name>
    <dbReference type="NCBI Taxonomy" id="4537"/>
    <lineage>
        <taxon>Eukaryota</taxon>
        <taxon>Viridiplantae</taxon>
        <taxon>Streptophyta</taxon>
        <taxon>Embryophyta</taxon>
        <taxon>Tracheophyta</taxon>
        <taxon>Spermatophyta</taxon>
        <taxon>Magnoliopsida</taxon>
        <taxon>Liliopsida</taxon>
        <taxon>Poales</taxon>
        <taxon>Poaceae</taxon>
        <taxon>BOP clade</taxon>
        <taxon>Oryzoideae</taxon>
        <taxon>Oryzeae</taxon>
        <taxon>Oryzinae</taxon>
        <taxon>Oryza</taxon>
    </lineage>
</organism>
<dbReference type="Proteomes" id="UP000026962">
    <property type="component" value="Chromosome 3"/>
</dbReference>
<evidence type="ECO:0000313" key="5">
    <source>
        <dbReference type="Proteomes" id="UP000026962"/>
    </source>
</evidence>
<evidence type="ECO:0000256" key="2">
    <source>
        <dbReference type="SAM" id="MobiDB-lite"/>
    </source>
</evidence>
<dbReference type="OMA" id="VHYCENS"/>
<dbReference type="Gene3D" id="3.90.70.80">
    <property type="match status" value="1"/>
</dbReference>
<dbReference type="eggNOG" id="KOG2605">
    <property type="taxonomic scope" value="Eukaryota"/>
</dbReference>
<name>A0A0E0KLV6_ORYPU</name>
<dbReference type="Pfam" id="PF02338">
    <property type="entry name" value="OTU"/>
    <property type="match status" value="1"/>
</dbReference>
<dbReference type="EnsemblPlants" id="OPUNC03G38830.3">
    <property type="protein sequence ID" value="OPUNC03G38830.3"/>
    <property type="gene ID" value="OPUNC03G38830"/>
</dbReference>
<evidence type="ECO:0000313" key="4">
    <source>
        <dbReference type="EnsemblPlants" id="OPUNC03G38830.3"/>
    </source>
</evidence>
<protein>
    <recommendedName>
        <fullName evidence="3">OTU domain-containing protein</fullName>
    </recommendedName>
</protein>
<dbReference type="PANTHER" id="PTHR12419:SF111">
    <property type="entry name" value="OVARIAN TUMOR DOMAIN-CONTAINING DEUBIQUITINATING ENZYME 9"/>
    <property type="match status" value="1"/>
</dbReference>